<name>A0A090AHD7_9GAMM</name>
<dbReference type="InterPro" id="IPR029052">
    <property type="entry name" value="Metallo-depent_PP-like"/>
</dbReference>
<dbReference type="STRING" id="40754.THII_3426"/>
<keyword evidence="3" id="KW-1185">Reference proteome</keyword>
<evidence type="ECO:0000313" key="2">
    <source>
        <dbReference type="EMBL" id="BAP57723.1"/>
    </source>
</evidence>
<dbReference type="PANTHER" id="PTHR42850:SF2">
    <property type="entry name" value="BLL5683 PROTEIN"/>
    <property type="match status" value="1"/>
</dbReference>
<evidence type="ECO:0000259" key="1">
    <source>
        <dbReference type="Pfam" id="PF00149"/>
    </source>
</evidence>
<dbReference type="OrthoDB" id="9813918at2"/>
<dbReference type="Proteomes" id="UP000031623">
    <property type="component" value="Chromosome"/>
</dbReference>
<dbReference type="EMBL" id="AP014633">
    <property type="protein sequence ID" value="BAP57723.1"/>
    <property type="molecule type" value="Genomic_DNA"/>
</dbReference>
<dbReference type="KEGG" id="tig:THII_3426"/>
<dbReference type="GO" id="GO:0016791">
    <property type="term" value="F:phosphatase activity"/>
    <property type="evidence" value="ECO:0007669"/>
    <property type="project" value="TreeGrafter"/>
</dbReference>
<dbReference type="CDD" id="cd00838">
    <property type="entry name" value="MPP_superfamily"/>
    <property type="match status" value="1"/>
</dbReference>
<reference evidence="2 3" key="1">
    <citation type="journal article" date="2014" name="ISME J.">
        <title>Ecophysiology of Thioploca ingrica as revealed by the complete genome sequence supplemented with proteomic evidence.</title>
        <authorList>
            <person name="Kojima H."/>
            <person name="Ogura Y."/>
            <person name="Yamamoto N."/>
            <person name="Togashi T."/>
            <person name="Mori H."/>
            <person name="Watanabe T."/>
            <person name="Nemoto F."/>
            <person name="Kurokawa K."/>
            <person name="Hayashi T."/>
            <person name="Fukui M."/>
        </authorList>
    </citation>
    <scope>NUCLEOTIDE SEQUENCE [LARGE SCALE GENOMIC DNA]</scope>
</reference>
<dbReference type="Gene3D" id="3.60.21.10">
    <property type="match status" value="1"/>
</dbReference>
<dbReference type="PANTHER" id="PTHR42850">
    <property type="entry name" value="METALLOPHOSPHOESTERASE"/>
    <property type="match status" value="1"/>
</dbReference>
<evidence type="ECO:0000313" key="3">
    <source>
        <dbReference type="Proteomes" id="UP000031623"/>
    </source>
</evidence>
<dbReference type="GO" id="GO:0005737">
    <property type="term" value="C:cytoplasm"/>
    <property type="evidence" value="ECO:0007669"/>
    <property type="project" value="TreeGrafter"/>
</dbReference>
<dbReference type="InterPro" id="IPR050126">
    <property type="entry name" value="Ap4A_hydrolase"/>
</dbReference>
<sequence>MTYHITLIGAVGADSPYEPADILRLLNTQPQSLLHGNTFTGRPSTQIYIEPDAILKIRCEIRLEPIFAKRWAEQTLAKEKHYQIYHPHKTWFVAETDTQSTALIGSICPRLQPLHDLLTQDTIDISQALNYFSQLFDHYFRLAKQMKVRLDEGLSNFGVSAEQQLFYLDDDIYTWDRFISSAQMLGVYFRSLAWLESAVADQLGKIVHDLILKHFNDAHDLIVLAELLKEVYMPTESHRQRLNSFINQLIVHQITSPTQHLSQARYIAVLADIHANFPALKVVLDFLNLKGIQTGIVLGDIVGYGPHPGQCIEQLQTLNFSFIKGNHDHSLANEQLENNFSRPAIWALQWSIDHVSATQKSWLASLPPLIHHDHWLAVHGAPIDPTFFNAYVYEMTYSDNLDVLQRKNIPICFHGHTHKPGVYGRSQHQDKFIYDRVVDLKQFDHALICPGSIGQPRSQPFGAQFAIYDQHERKIYYHNLPYNIATTITDMENYGFPETLIGLLKKRFE</sequence>
<organism evidence="2 3">
    <name type="scientific">Thioploca ingrica</name>
    <dbReference type="NCBI Taxonomy" id="40754"/>
    <lineage>
        <taxon>Bacteria</taxon>
        <taxon>Pseudomonadati</taxon>
        <taxon>Pseudomonadota</taxon>
        <taxon>Gammaproteobacteria</taxon>
        <taxon>Thiotrichales</taxon>
        <taxon>Thiotrichaceae</taxon>
        <taxon>Thioploca</taxon>
    </lineage>
</organism>
<protein>
    <submittedName>
        <fullName evidence="2">Putative phosphoesterase</fullName>
    </submittedName>
</protein>
<gene>
    <name evidence="2" type="ORF">THII_3426</name>
</gene>
<dbReference type="InterPro" id="IPR004843">
    <property type="entry name" value="Calcineurin-like_PHP"/>
</dbReference>
<dbReference type="AlphaFoldDB" id="A0A090AHD7"/>
<accession>A0A090AHD7</accession>
<feature type="domain" description="Calcineurin-like phosphoesterase" evidence="1">
    <location>
        <begin position="267"/>
        <end position="420"/>
    </location>
</feature>
<dbReference type="SUPFAM" id="SSF56300">
    <property type="entry name" value="Metallo-dependent phosphatases"/>
    <property type="match status" value="1"/>
</dbReference>
<proteinExistence type="predicted"/>
<dbReference type="Pfam" id="PF00149">
    <property type="entry name" value="Metallophos"/>
    <property type="match status" value="1"/>
</dbReference>
<dbReference type="HOGENOM" id="CLU_536051_0_0_6"/>